<dbReference type="GO" id="GO:0000287">
    <property type="term" value="F:magnesium ion binding"/>
    <property type="evidence" value="ECO:0007669"/>
    <property type="project" value="InterPro"/>
</dbReference>
<name>A0AAJ0U4E9_9GAMM</name>
<evidence type="ECO:0000313" key="6">
    <source>
        <dbReference type="Proteomes" id="UP001296776"/>
    </source>
</evidence>
<protein>
    <recommendedName>
        <fullName evidence="7">4'-phosphopantetheinyl transferase</fullName>
    </recommendedName>
</protein>
<dbReference type="InterPro" id="IPR008278">
    <property type="entry name" value="4-PPantetheinyl_Trfase_dom"/>
</dbReference>
<evidence type="ECO:0000313" key="5">
    <source>
        <dbReference type="EMBL" id="MBK1705086.1"/>
    </source>
</evidence>
<dbReference type="InterPro" id="IPR037143">
    <property type="entry name" value="4-PPantetheinyl_Trfase_dom_sf"/>
</dbReference>
<dbReference type="GO" id="GO:0005829">
    <property type="term" value="C:cytosol"/>
    <property type="evidence" value="ECO:0007669"/>
    <property type="project" value="TreeGrafter"/>
</dbReference>
<dbReference type="InterPro" id="IPR050559">
    <property type="entry name" value="P-Pant_transferase_sf"/>
</dbReference>
<dbReference type="Gene3D" id="3.90.470.20">
    <property type="entry name" value="4'-phosphopantetheinyl transferase domain"/>
    <property type="match status" value="2"/>
</dbReference>
<evidence type="ECO:0000256" key="2">
    <source>
        <dbReference type="ARBA" id="ARBA00022679"/>
    </source>
</evidence>
<sequence>MLLARIALEPDETTQADLLEALPADERARISRFRQMADQMRAITAAILPRLAIHRLHGVPLDQIALPRSSAGKPCYPDDPDFHFNLSHSGEYVGLGIGGAPLGVDCEQIRADRDQDAIARRFFTPDEQRWLAEFSSAERAQRFFELWSRKESLLKATGVGLSGSLASFDARPSRDRGTEVRVNGQRWFICSYSALQGYSVALCSAQPDLPSGPQVIDARSDPLDRLAASIEILLASDCAAATKGLRVRA</sequence>
<evidence type="ECO:0008006" key="7">
    <source>
        <dbReference type="Google" id="ProtNLM"/>
    </source>
</evidence>
<comment type="caution">
    <text evidence="5">The sequence shown here is derived from an EMBL/GenBank/DDBJ whole genome shotgun (WGS) entry which is preliminary data.</text>
</comment>
<dbReference type="GO" id="GO:0019878">
    <property type="term" value="P:lysine biosynthetic process via aminoadipic acid"/>
    <property type="evidence" value="ECO:0007669"/>
    <property type="project" value="TreeGrafter"/>
</dbReference>
<dbReference type="AlphaFoldDB" id="A0AAJ0U4E9"/>
<gene>
    <name evidence="5" type="ORF">CKO40_11160</name>
</gene>
<dbReference type="SUPFAM" id="SSF56214">
    <property type="entry name" value="4'-phosphopantetheinyl transferase"/>
    <property type="match status" value="2"/>
</dbReference>
<dbReference type="GO" id="GO:0008897">
    <property type="term" value="F:holo-[acyl-carrier-protein] synthase activity"/>
    <property type="evidence" value="ECO:0007669"/>
    <property type="project" value="InterPro"/>
</dbReference>
<feature type="domain" description="4'-phosphopantetheinyl transferase N-terminal" evidence="4">
    <location>
        <begin position="10"/>
        <end position="95"/>
    </location>
</feature>
<dbReference type="PANTHER" id="PTHR12215:SF10">
    <property type="entry name" value="L-AMINOADIPATE-SEMIALDEHYDE DEHYDROGENASE-PHOSPHOPANTETHEINYL TRANSFERASE"/>
    <property type="match status" value="1"/>
</dbReference>
<comment type="similarity">
    <text evidence="1">Belongs to the P-Pant transferase superfamily. Gsp/Sfp/HetI/AcpT family.</text>
</comment>
<evidence type="ECO:0000259" key="4">
    <source>
        <dbReference type="Pfam" id="PF22624"/>
    </source>
</evidence>
<evidence type="ECO:0000256" key="1">
    <source>
        <dbReference type="ARBA" id="ARBA00010990"/>
    </source>
</evidence>
<dbReference type="Pfam" id="PF01648">
    <property type="entry name" value="ACPS"/>
    <property type="match status" value="1"/>
</dbReference>
<keyword evidence="2" id="KW-0808">Transferase</keyword>
<organism evidence="5 6">
    <name type="scientific">Halochromatium glycolicum</name>
    <dbReference type="NCBI Taxonomy" id="85075"/>
    <lineage>
        <taxon>Bacteria</taxon>
        <taxon>Pseudomonadati</taxon>
        <taxon>Pseudomonadota</taxon>
        <taxon>Gammaproteobacteria</taxon>
        <taxon>Chromatiales</taxon>
        <taxon>Chromatiaceae</taxon>
        <taxon>Halochromatium</taxon>
    </lineage>
</organism>
<feature type="domain" description="4'-phosphopantetheinyl transferase" evidence="3">
    <location>
        <begin position="101"/>
        <end position="203"/>
    </location>
</feature>
<reference evidence="5" key="2">
    <citation type="journal article" date="2020" name="Microorganisms">
        <title>Osmotic Adaptation and Compatible Solute Biosynthesis of Phototrophic Bacteria as Revealed from Genome Analyses.</title>
        <authorList>
            <person name="Imhoff J.F."/>
            <person name="Rahn T."/>
            <person name="Kunzel S."/>
            <person name="Keller A."/>
            <person name="Neulinger S.C."/>
        </authorList>
    </citation>
    <scope>NUCLEOTIDE SEQUENCE</scope>
    <source>
        <strain evidence="5">DSM 11080</strain>
    </source>
</reference>
<evidence type="ECO:0000259" key="3">
    <source>
        <dbReference type="Pfam" id="PF01648"/>
    </source>
</evidence>
<reference evidence="5" key="1">
    <citation type="submission" date="2017-08" db="EMBL/GenBank/DDBJ databases">
        <authorList>
            <person name="Imhoff J.F."/>
            <person name="Rahn T."/>
            <person name="Kuenzel S."/>
            <person name="Neulinger S.C."/>
        </authorList>
    </citation>
    <scope>NUCLEOTIDE SEQUENCE</scope>
    <source>
        <strain evidence="5">DSM 11080</strain>
    </source>
</reference>
<keyword evidence="6" id="KW-1185">Reference proteome</keyword>
<proteinExistence type="inferred from homology"/>
<dbReference type="Proteomes" id="UP001296776">
    <property type="component" value="Unassembled WGS sequence"/>
</dbReference>
<accession>A0AAJ0U4E9</accession>
<dbReference type="Pfam" id="PF22624">
    <property type="entry name" value="AASDHPPT_N"/>
    <property type="match status" value="1"/>
</dbReference>
<dbReference type="PANTHER" id="PTHR12215">
    <property type="entry name" value="PHOSPHOPANTETHEINE TRANSFERASE"/>
    <property type="match status" value="1"/>
</dbReference>
<dbReference type="InterPro" id="IPR055066">
    <property type="entry name" value="AASDHPPT_N"/>
</dbReference>
<dbReference type="EMBL" id="NRSJ01000018">
    <property type="protein sequence ID" value="MBK1705086.1"/>
    <property type="molecule type" value="Genomic_DNA"/>
</dbReference>